<feature type="region of interest" description="Disordered" evidence="4">
    <location>
        <begin position="395"/>
        <end position="453"/>
    </location>
</feature>
<feature type="region of interest" description="Disordered" evidence="4">
    <location>
        <begin position="968"/>
        <end position="1065"/>
    </location>
</feature>
<dbReference type="Pfam" id="PF16755">
    <property type="entry name" value="Beta-prop_NUP159_NUP214"/>
    <property type="match status" value="1"/>
</dbReference>
<dbReference type="KEGG" id="kaf:KAFR_0J01560"/>
<dbReference type="eggNOG" id="KOG3630">
    <property type="taxonomic scope" value="Eukaryota"/>
</dbReference>
<dbReference type="Gene3D" id="2.130.10.10">
    <property type="entry name" value="YVTN repeat-like/Quinoprotein amine dehydrogenase"/>
    <property type="match status" value="1"/>
</dbReference>
<dbReference type="STRING" id="1071382.H2B0S2"/>
<feature type="compositionally biased region" description="Basic and acidic residues" evidence="4">
    <location>
        <begin position="873"/>
        <end position="892"/>
    </location>
</feature>
<sequence length="1384" mass="151603">MSSSLGDEVATVISEDFGFKTLGSKVILPSYNESLPFTSLKNLAIHDDKALFAAYSGGKLICGNLQNLRDHVCDNKDLELSLEKTIENVIYLTFHNDDLLVVMRDGSINLFDTSSYQASELTIGTSICDIKLHNSLLIFLDTDGNLSQYNLLTNSTTNVTENVASFDIYEDNVFVLSKQGNFQKYTSINDSIIPQQTWQFPADINNIIAEGNVPTIISALYGNQCLMIFGQPISEDSEDVMYDYMTYLVDIGQEIVFHETFDIAPAYGTVLRYPTYYNITLPNLLDGTEHINVISSSCASEISICDSKDVIQPSQDSERAVLPVSKDSDNDTNPIGVCLDILTTGAVSQPCAGVDSIGQLPLIYILNSEGNLQIVGLYHASAIKENNYHVNNLQKVKKQEKNPQESPNLTNLILENSEERKKNKESTGTTAFDQSFKTDAENPFLPKSDSTVNEKVPSFSVSASGQDALLKEPSSAFGTPAFGKLSLGDESKTVGFTEKTPTFGTSPFGQTSVSSDRPSFGSVSFGQTSISQDKPTFEAPAFGAPAFGSPSFGQTPASLDKPTSGAPTFGAPSFGQTTASPDKPSFGTPSFGQNSFAQGKPIFGMTSTKQSKPQLDQGSFFAANTDKKSPFATFATFAAKESPFGNFSATDSAFATTVNEQSPFASLTNKESPFAKLIGSQQPHSTSAEHAITPNSPQLTEQKIESPIIDEVESSKETTEAIGASDEELEVESSKEMTEESSVEASNGELEVEAEAEESSEGSEENQNTSENFDDTTVEQSPFDVAIVKPAGANLERSSIASLTDKIKKSANIESSSVSMPTFHADNLSKEGSKGGSPFSAFTNKLNEPSTTTLNFNTKVPSPSTKPAFSFGIEKEESTEKNHTEGDEENKVTEASNKILSGEEQQEDQKEQAMSDEPGSSSVQTIPAESTIGQAHAQDSMTSLGEVNEGELSEFSIEQLDDIKKLELGSEANKESRVENQETEKVPEREKRTDSNELDKQSSVGTREHEINDSDFEISSEESILGKEKEEEEEEKEELQASSDVSDVGFQSKPESADAHTQSYTPITVSQSTQVASKQSYDVKVQTEPVQTCDFEMEAFEEDESYLAELHKPKPLRQYFIGAKLPAIPFSSNDPTMSSFESTYHMITAEFSVLECNVSNLGDFLLDQSTLPLNKRTERSISNMYTWRIPEIEKLKDILTDHQRKFSETNLFTQTLDADVVEFKSTFLSLEKTLAETKEAISQLNWLRNKDLDDKLAPLALHQTEMKTTLRQKMAETSAKIAKIDEALNVMKIYMMKNDKLDENPLVSKLVAESVNTTKLLDTVRLLRDEVARLQLSSPSDKAEELPSLKDKKTPSIATVEASLTMNTKRQLGQFFKKINASLE</sequence>
<feature type="compositionally biased region" description="Low complexity" evidence="4">
    <location>
        <begin position="539"/>
        <end position="553"/>
    </location>
</feature>
<keyword evidence="7" id="KW-1185">Reference proteome</keyword>
<dbReference type="RefSeq" id="XP_003959357.1">
    <property type="nucleotide sequence ID" value="XM_003959308.1"/>
</dbReference>
<dbReference type="InterPro" id="IPR039462">
    <property type="entry name" value="Nup159/Nup146_N"/>
</dbReference>
<dbReference type="InterPro" id="IPR015943">
    <property type="entry name" value="WD40/YVTN_repeat-like_dom_sf"/>
</dbReference>
<proteinExistence type="predicted"/>
<comment type="subcellular location">
    <subcellularLocation>
        <location evidence="1">Nucleus</location>
    </subcellularLocation>
</comment>
<accession>H2B0S2</accession>
<gene>
    <name evidence="6" type="primary">KAFR0J01560</name>
    <name evidence="6" type="ORF">KAFR_0J01560</name>
</gene>
<evidence type="ECO:0000256" key="2">
    <source>
        <dbReference type="ARBA" id="ARBA00022448"/>
    </source>
</evidence>
<evidence type="ECO:0000313" key="7">
    <source>
        <dbReference type="Proteomes" id="UP000005220"/>
    </source>
</evidence>
<dbReference type="OrthoDB" id="248320at2759"/>
<keyword evidence="3" id="KW-0539">Nucleus</keyword>
<feature type="compositionally biased region" description="Polar residues" evidence="4">
    <location>
        <begin position="679"/>
        <end position="701"/>
    </location>
</feature>
<feature type="region of interest" description="Disordered" evidence="4">
    <location>
        <begin position="677"/>
        <end position="784"/>
    </location>
</feature>
<dbReference type="EMBL" id="HE650830">
    <property type="protein sequence ID" value="CCF60222.1"/>
    <property type="molecule type" value="Genomic_DNA"/>
</dbReference>
<feature type="compositionally biased region" description="Basic and acidic residues" evidence="4">
    <location>
        <begin position="968"/>
        <end position="1012"/>
    </location>
</feature>
<feature type="region of interest" description="Disordered" evidence="4">
    <location>
        <begin position="824"/>
        <end position="950"/>
    </location>
</feature>
<feature type="compositionally biased region" description="Polar residues" evidence="4">
    <location>
        <begin position="427"/>
        <end position="437"/>
    </location>
</feature>
<evidence type="ECO:0000259" key="5">
    <source>
        <dbReference type="Pfam" id="PF16755"/>
    </source>
</evidence>
<evidence type="ECO:0000313" key="6">
    <source>
        <dbReference type="EMBL" id="CCF60222.1"/>
    </source>
</evidence>
<evidence type="ECO:0000256" key="4">
    <source>
        <dbReference type="SAM" id="MobiDB-lite"/>
    </source>
</evidence>
<dbReference type="GeneID" id="13883872"/>
<feature type="compositionally biased region" description="Polar residues" evidence="4">
    <location>
        <begin position="918"/>
        <end position="945"/>
    </location>
</feature>
<evidence type="ECO:0000256" key="1">
    <source>
        <dbReference type="ARBA" id="ARBA00004123"/>
    </source>
</evidence>
<protein>
    <recommendedName>
        <fullName evidence="5">Nucleoporin Nup159/Nup146 N-terminal domain-containing protein</fullName>
    </recommendedName>
</protein>
<evidence type="ECO:0000256" key="3">
    <source>
        <dbReference type="ARBA" id="ARBA00023242"/>
    </source>
</evidence>
<dbReference type="Proteomes" id="UP000005220">
    <property type="component" value="Chromosome 10"/>
</dbReference>
<reference evidence="6 7" key="1">
    <citation type="journal article" date="2011" name="Proc. Natl. Acad. Sci. U.S.A.">
        <title>Evolutionary erosion of yeast sex chromosomes by mating-type switching accidents.</title>
        <authorList>
            <person name="Gordon J.L."/>
            <person name="Armisen D."/>
            <person name="Proux-Wera E."/>
            <person name="Oheigeartaigh S.S."/>
            <person name="Byrne K.P."/>
            <person name="Wolfe K.H."/>
        </authorList>
    </citation>
    <scope>NUCLEOTIDE SEQUENCE [LARGE SCALE GENOMIC DNA]</scope>
    <source>
        <strain evidence="7">ATCC 22294 / BCRC 22015 / CBS 2517 / CECT 1963 / NBRC 1671 / NRRL Y-8276</strain>
    </source>
</reference>
<organism evidence="6 7">
    <name type="scientific">Kazachstania africana (strain ATCC 22294 / BCRC 22015 / CBS 2517 / CECT 1963 / NBRC 1671 / NRRL Y-8276)</name>
    <name type="common">Yeast</name>
    <name type="synonym">Kluyveromyces africanus</name>
    <dbReference type="NCBI Taxonomy" id="1071382"/>
    <lineage>
        <taxon>Eukaryota</taxon>
        <taxon>Fungi</taxon>
        <taxon>Dikarya</taxon>
        <taxon>Ascomycota</taxon>
        <taxon>Saccharomycotina</taxon>
        <taxon>Saccharomycetes</taxon>
        <taxon>Saccharomycetales</taxon>
        <taxon>Saccharomycetaceae</taxon>
        <taxon>Kazachstania</taxon>
    </lineage>
</organism>
<feature type="domain" description="Nucleoporin Nup159/Nup146 N-terminal" evidence="5">
    <location>
        <begin position="36"/>
        <end position="372"/>
    </location>
</feature>
<feature type="region of interest" description="Disordered" evidence="4">
    <location>
        <begin position="496"/>
        <end position="613"/>
    </location>
</feature>
<feature type="compositionally biased region" description="Polar residues" evidence="4">
    <location>
        <begin position="404"/>
        <end position="414"/>
    </location>
</feature>
<dbReference type="FunCoup" id="H2B0S2">
    <property type="interactions" value="170"/>
</dbReference>
<dbReference type="HOGENOM" id="CLU_250354_0_0_1"/>
<name>H2B0S2_KAZAF</name>
<feature type="compositionally biased region" description="Polar residues" evidence="4">
    <location>
        <begin position="587"/>
        <end position="597"/>
    </location>
</feature>
<keyword evidence="2" id="KW-0813">Transport</keyword>
<feature type="compositionally biased region" description="Polar residues" evidence="4">
    <location>
        <begin position="840"/>
        <end position="867"/>
    </location>
</feature>
<dbReference type="SUPFAM" id="SSF117289">
    <property type="entry name" value="Nucleoporin domain"/>
    <property type="match status" value="1"/>
</dbReference>
<feature type="compositionally biased region" description="Polar residues" evidence="4">
    <location>
        <begin position="499"/>
        <end position="534"/>
    </location>
</feature>
<feature type="compositionally biased region" description="Acidic residues" evidence="4">
    <location>
        <begin position="750"/>
        <end position="764"/>
    </location>
</feature>
<dbReference type="InParanoid" id="H2B0S2"/>
<dbReference type="GO" id="GO:0005634">
    <property type="term" value="C:nucleus"/>
    <property type="evidence" value="ECO:0007669"/>
    <property type="project" value="UniProtKB-SubCell"/>
</dbReference>